<comment type="caution">
    <text evidence="6">The sequence shown here is derived from an EMBL/GenBank/DDBJ whole genome shotgun (WGS) entry which is preliminary data.</text>
</comment>
<evidence type="ECO:0000256" key="5">
    <source>
        <dbReference type="RuleBase" id="RU000562"/>
    </source>
</evidence>
<dbReference type="PANTHER" id="PTHR21349">
    <property type="entry name" value="50S RIBOSOMAL PROTEIN L21"/>
    <property type="match status" value="1"/>
</dbReference>
<reference evidence="6 7" key="1">
    <citation type="journal article" date="2016" name="Nat. Commun.">
        <title>Thousands of microbial genomes shed light on interconnected biogeochemical processes in an aquifer system.</title>
        <authorList>
            <person name="Anantharaman K."/>
            <person name="Brown C.T."/>
            <person name="Hug L.A."/>
            <person name="Sharon I."/>
            <person name="Castelle C.J."/>
            <person name="Probst A.J."/>
            <person name="Thomas B.C."/>
            <person name="Singh A."/>
            <person name="Wilkins M.J."/>
            <person name="Karaoz U."/>
            <person name="Brodie E.L."/>
            <person name="Williams K.H."/>
            <person name="Hubbard S.S."/>
            <person name="Banfield J.F."/>
        </authorList>
    </citation>
    <scope>NUCLEOTIDE SEQUENCE [LARGE SCALE GENOMIC DNA]</scope>
</reference>
<dbReference type="GO" id="GO:0003735">
    <property type="term" value="F:structural constituent of ribosome"/>
    <property type="evidence" value="ECO:0007669"/>
    <property type="project" value="InterPro"/>
</dbReference>
<dbReference type="GO" id="GO:0005737">
    <property type="term" value="C:cytoplasm"/>
    <property type="evidence" value="ECO:0007669"/>
    <property type="project" value="UniProtKB-ARBA"/>
</dbReference>
<sequence length="104" mass="11660">MNTAVIKTGGKQYLVKPDQRLKVEKLTGEVGAEVVFSDVLLVANNDQLIVGQPVVKEAKVTATIAKQGRGKKIIVQKYKPKVRYQRKRGHRQPFTEIVIGNIEY</sequence>
<dbReference type="Proteomes" id="UP000176846">
    <property type="component" value="Unassembled WGS sequence"/>
</dbReference>
<dbReference type="NCBIfam" id="TIGR00061">
    <property type="entry name" value="L21"/>
    <property type="match status" value="1"/>
</dbReference>
<evidence type="ECO:0000256" key="2">
    <source>
        <dbReference type="ARBA" id="ARBA00022980"/>
    </source>
</evidence>
<evidence type="ECO:0000256" key="1">
    <source>
        <dbReference type="ARBA" id="ARBA00008563"/>
    </source>
</evidence>
<dbReference type="InterPro" id="IPR001787">
    <property type="entry name" value="Ribosomal_bL21"/>
</dbReference>
<evidence type="ECO:0000256" key="4">
    <source>
        <dbReference type="HAMAP-Rule" id="MF_01363"/>
    </source>
</evidence>
<dbReference type="Pfam" id="PF00829">
    <property type="entry name" value="Ribosomal_L21p"/>
    <property type="match status" value="1"/>
</dbReference>
<name>A0A1F7UYZ9_9BACT</name>
<evidence type="ECO:0000256" key="3">
    <source>
        <dbReference type="ARBA" id="ARBA00023274"/>
    </source>
</evidence>
<comment type="subunit">
    <text evidence="4">Part of the 50S ribosomal subunit. Contacts protein L20.</text>
</comment>
<keyword evidence="4 5" id="KW-0699">rRNA-binding</keyword>
<dbReference type="InterPro" id="IPR036164">
    <property type="entry name" value="bL21-like_sf"/>
</dbReference>
<organism evidence="6 7">
    <name type="scientific">Candidatus Uhrbacteria bacterium RIFCSPLOWO2_01_FULL_47_25</name>
    <dbReference type="NCBI Taxonomy" id="1802402"/>
    <lineage>
        <taxon>Bacteria</taxon>
        <taxon>Candidatus Uhriibacteriota</taxon>
    </lineage>
</organism>
<dbReference type="InterPro" id="IPR028909">
    <property type="entry name" value="bL21-like"/>
</dbReference>
<dbReference type="GO" id="GO:1990904">
    <property type="term" value="C:ribonucleoprotein complex"/>
    <property type="evidence" value="ECO:0007669"/>
    <property type="project" value="UniProtKB-KW"/>
</dbReference>
<proteinExistence type="inferred from homology"/>
<dbReference type="SUPFAM" id="SSF141091">
    <property type="entry name" value="L21p-like"/>
    <property type="match status" value="1"/>
</dbReference>
<accession>A0A1F7UYZ9</accession>
<comment type="function">
    <text evidence="4 5">This protein binds to 23S rRNA in the presence of protein L20.</text>
</comment>
<dbReference type="EMBL" id="MGEK01000004">
    <property type="protein sequence ID" value="OGL82998.1"/>
    <property type="molecule type" value="Genomic_DNA"/>
</dbReference>
<evidence type="ECO:0000313" key="6">
    <source>
        <dbReference type="EMBL" id="OGL82998.1"/>
    </source>
</evidence>
<dbReference type="PANTHER" id="PTHR21349:SF0">
    <property type="entry name" value="LARGE RIBOSOMAL SUBUNIT PROTEIN BL21M"/>
    <property type="match status" value="1"/>
</dbReference>
<dbReference type="GO" id="GO:0006412">
    <property type="term" value="P:translation"/>
    <property type="evidence" value="ECO:0007669"/>
    <property type="project" value="UniProtKB-UniRule"/>
</dbReference>
<dbReference type="GO" id="GO:0005840">
    <property type="term" value="C:ribosome"/>
    <property type="evidence" value="ECO:0007669"/>
    <property type="project" value="UniProtKB-KW"/>
</dbReference>
<gene>
    <name evidence="4" type="primary">rplU</name>
    <name evidence="6" type="ORF">A2936_03530</name>
</gene>
<dbReference type="GO" id="GO:0019843">
    <property type="term" value="F:rRNA binding"/>
    <property type="evidence" value="ECO:0007669"/>
    <property type="project" value="UniProtKB-UniRule"/>
</dbReference>
<keyword evidence="4 5" id="KW-0694">RNA-binding</keyword>
<keyword evidence="3 4" id="KW-0687">Ribonucleoprotein</keyword>
<dbReference type="HAMAP" id="MF_01363">
    <property type="entry name" value="Ribosomal_bL21"/>
    <property type="match status" value="1"/>
</dbReference>
<comment type="similarity">
    <text evidence="1 4 5">Belongs to the bacterial ribosomal protein bL21 family.</text>
</comment>
<keyword evidence="2 4" id="KW-0689">Ribosomal protein</keyword>
<protein>
    <recommendedName>
        <fullName evidence="4">Large ribosomal subunit protein bL21</fullName>
    </recommendedName>
</protein>
<evidence type="ECO:0000313" key="7">
    <source>
        <dbReference type="Proteomes" id="UP000176846"/>
    </source>
</evidence>
<dbReference type="AlphaFoldDB" id="A0A1F7UYZ9"/>